<comment type="caution">
    <text evidence="1">The sequence shown here is derived from an EMBL/GenBank/DDBJ whole genome shotgun (WGS) entry which is preliminary data.</text>
</comment>
<dbReference type="Proteomes" id="UP000019140">
    <property type="component" value="Unassembled WGS sequence"/>
</dbReference>
<accession>W4LJD6</accession>
<name>W4LJD6_9BACT</name>
<keyword evidence="2" id="KW-1185">Reference proteome</keyword>
<organism evidence="1 2">
    <name type="scientific">Candidatus Entotheonella gemina</name>
    <dbReference type="NCBI Taxonomy" id="1429439"/>
    <lineage>
        <taxon>Bacteria</taxon>
        <taxon>Pseudomonadati</taxon>
        <taxon>Nitrospinota/Tectimicrobiota group</taxon>
        <taxon>Candidatus Tectimicrobiota</taxon>
        <taxon>Candidatus Entotheonellia</taxon>
        <taxon>Candidatus Entotheonellales</taxon>
        <taxon>Candidatus Entotheonellaceae</taxon>
        <taxon>Candidatus Entotheonella</taxon>
    </lineage>
</organism>
<gene>
    <name evidence="1" type="ORF">ETSY2_43465</name>
</gene>
<sequence>MLAEPFGKSTHYHAIGKDKYDSSYGTWNPIPLREMCDPLEESGKDTIANALGDIGSSFVLTPNTILSTLLLFDHVLTKHINVVCDVRTRPFFQ</sequence>
<dbReference type="HOGENOM" id="CLU_2394316_0_0_7"/>
<proteinExistence type="predicted"/>
<evidence type="ECO:0000313" key="2">
    <source>
        <dbReference type="Proteomes" id="UP000019140"/>
    </source>
</evidence>
<dbReference type="EMBL" id="AZHX01001986">
    <property type="protein sequence ID" value="ETW98029.1"/>
    <property type="molecule type" value="Genomic_DNA"/>
</dbReference>
<dbReference type="AlphaFoldDB" id="W4LJD6"/>
<protein>
    <submittedName>
        <fullName evidence="1">Uncharacterized protein</fullName>
    </submittedName>
</protein>
<evidence type="ECO:0000313" key="1">
    <source>
        <dbReference type="EMBL" id="ETW98029.1"/>
    </source>
</evidence>
<reference evidence="1 2" key="1">
    <citation type="journal article" date="2014" name="Nature">
        <title>An environmental bacterial taxon with a large and distinct metabolic repertoire.</title>
        <authorList>
            <person name="Wilson M.C."/>
            <person name="Mori T."/>
            <person name="Ruckert C."/>
            <person name="Uria A.R."/>
            <person name="Helf M.J."/>
            <person name="Takada K."/>
            <person name="Gernert C."/>
            <person name="Steffens U.A."/>
            <person name="Heycke N."/>
            <person name="Schmitt S."/>
            <person name="Rinke C."/>
            <person name="Helfrich E.J."/>
            <person name="Brachmann A.O."/>
            <person name="Gurgui C."/>
            <person name="Wakimoto T."/>
            <person name="Kracht M."/>
            <person name="Crusemann M."/>
            <person name="Hentschel U."/>
            <person name="Abe I."/>
            <person name="Matsunaga S."/>
            <person name="Kalinowski J."/>
            <person name="Takeyama H."/>
            <person name="Piel J."/>
        </authorList>
    </citation>
    <scope>NUCLEOTIDE SEQUENCE [LARGE SCALE GENOMIC DNA]</scope>
    <source>
        <strain evidence="2">TSY2</strain>
    </source>
</reference>